<evidence type="ECO:0000313" key="2">
    <source>
        <dbReference type="EMBL" id="CRY96447.1"/>
    </source>
</evidence>
<protein>
    <submittedName>
        <fullName evidence="2">Uncharacterized protein</fullName>
    </submittedName>
</protein>
<organism evidence="2">
    <name type="scientific">uncultured prokaryote</name>
    <dbReference type="NCBI Taxonomy" id="198431"/>
    <lineage>
        <taxon>unclassified sequences</taxon>
        <taxon>environmental samples</taxon>
    </lineage>
</organism>
<proteinExistence type="predicted"/>
<reference evidence="2" key="1">
    <citation type="submission" date="2015-06" db="EMBL/GenBank/DDBJ databases">
        <authorList>
            <person name="Joergensen T."/>
        </authorList>
    </citation>
    <scope>NUCLEOTIDE SEQUENCE</scope>
    <source>
        <strain evidence="2">RGFK1093</strain>
    </source>
</reference>
<dbReference type="AlphaFoldDB" id="A0A0H5QKY9"/>
<feature type="transmembrane region" description="Helical" evidence="1">
    <location>
        <begin position="20"/>
        <end position="41"/>
    </location>
</feature>
<dbReference type="EMBL" id="LN853674">
    <property type="protein sequence ID" value="CRY96447.1"/>
    <property type="molecule type" value="Genomic_DNA"/>
</dbReference>
<accession>A0A0H5QKY9</accession>
<reference evidence="2" key="2">
    <citation type="submission" date="2015-07" db="EMBL/GenBank/DDBJ databases">
        <title>Plasmids, circular viruses and viroids from rat gut.</title>
        <authorList>
            <person name="Jorgensen T.J."/>
            <person name="Hansen M.A."/>
            <person name="Xu Z."/>
            <person name="Tabak M.A."/>
            <person name="Sorensen S.J."/>
            <person name="Hansen L.H."/>
        </authorList>
    </citation>
    <scope>NUCLEOTIDE SEQUENCE</scope>
    <source>
        <strain evidence="2">RGFK1093</strain>
    </source>
</reference>
<keyword evidence="1" id="KW-1133">Transmembrane helix</keyword>
<keyword evidence="1" id="KW-0812">Transmembrane</keyword>
<name>A0A0H5QKY9_9ZZZZ</name>
<evidence type="ECO:0000256" key="1">
    <source>
        <dbReference type="SAM" id="Phobius"/>
    </source>
</evidence>
<sequence length="64" mass="6707">MSHLAGDSDNARPVPSTSPAWRSSLVVAAFVVVSFFGGSAVEITGEFLFEHPVKNESATLSDLA</sequence>
<keyword evidence="1" id="KW-0472">Membrane</keyword>